<reference evidence="1 2" key="1">
    <citation type="submission" date="2020-08" db="EMBL/GenBank/DDBJ databases">
        <authorList>
            <person name="Newling K."/>
            <person name="Davey J."/>
            <person name="Forrester S."/>
        </authorList>
    </citation>
    <scope>NUCLEOTIDE SEQUENCE [LARGE SCALE GENOMIC DNA]</scope>
    <source>
        <strain evidence="2">Crithidia deanei Carvalho (ATCC PRA-265)</strain>
    </source>
</reference>
<evidence type="ECO:0000313" key="1">
    <source>
        <dbReference type="EMBL" id="CAD2219638.1"/>
    </source>
</evidence>
<dbReference type="Proteomes" id="UP000515908">
    <property type="component" value="Chromosome 14"/>
</dbReference>
<keyword evidence="2" id="KW-1185">Reference proteome</keyword>
<protein>
    <submittedName>
        <fullName evidence="1">Uncharacterized protein</fullName>
    </submittedName>
</protein>
<sequence length="99" mass="11584">MQTAFSEENYLFTCGTFTVGFLLGWRTRIPFQSWCKDIRVSLHRRRNDPLWLLPARRYPYRLATLIGPAVTSKFCVSDILLPSERNSMEGVLAGKDWWQ</sequence>
<dbReference type="VEuPathDB" id="TriTrypDB:ADEAN_000714700"/>
<name>A0A7G2CIG1_9TRYP</name>
<dbReference type="EMBL" id="LR877158">
    <property type="protein sequence ID" value="CAD2219638.1"/>
    <property type="molecule type" value="Genomic_DNA"/>
</dbReference>
<proteinExistence type="predicted"/>
<gene>
    <name evidence="1" type="ORF">ADEAN_000714700</name>
</gene>
<dbReference type="AlphaFoldDB" id="A0A7G2CIG1"/>
<accession>A0A7G2CIG1</accession>
<evidence type="ECO:0000313" key="2">
    <source>
        <dbReference type="Proteomes" id="UP000515908"/>
    </source>
</evidence>
<organism evidence="1 2">
    <name type="scientific">Angomonas deanei</name>
    <dbReference type="NCBI Taxonomy" id="59799"/>
    <lineage>
        <taxon>Eukaryota</taxon>
        <taxon>Discoba</taxon>
        <taxon>Euglenozoa</taxon>
        <taxon>Kinetoplastea</taxon>
        <taxon>Metakinetoplastina</taxon>
        <taxon>Trypanosomatida</taxon>
        <taxon>Trypanosomatidae</taxon>
        <taxon>Strigomonadinae</taxon>
        <taxon>Angomonas</taxon>
    </lineage>
</organism>